<dbReference type="Gene3D" id="3.30.1330.60">
    <property type="entry name" value="OmpA-like domain"/>
    <property type="match status" value="1"/>
</dbReference>
<keyword evidence="6" id="KW-1133">Transmembrane helix</keyword>
<dbReference type="InterPro" id="IPR036465">
    <property type="entry name" value="vWFA_dom_sf"/>
</dbReference>
<dbReference type="PROSITE" id="PS50234">
    <property type="entry name" value="VWFA"/>
    <property type="match status" value="1"/>
</dbReference>
<dbReference type="GO" id="GO:0005509">
    <property type="term" value="F:calcium ion binding"/>
    <property type="evidence" value="ECO:0007669"/>
    <property type="project" value="InterPro"/>
</dbReference>
<dbReference type="Gene3D" id="4.10.1080.10">
    <property type="entry name" value="TSP type-3 repeat"/>
    <property type="match status" value="1"/>
</dbReference>
<name>C0QI84_DESAH</name>
<dbReference type="AlphaFoldDB" id="C0QI84"/>
<dbReference type="InterPro" id="IPR002035">
    <property type="entry name" value="VWF_A"/>
</dbReference>
<dbReference type="InterPro" id="IPR006664">
    <property type="entry name" value="OMP_bac"/>
</dbReference>
<dbReference type="SMART" id="SM00327">
    <property type="entry name" value="VWA"/>
    <property type="match status" value="1"/>
</dbReference>
<reference evidence="9 10" key="1">
    <citation type="journal article" date="2009" name="Environ. Microbiol.">
        <title>Genome sequence of Desulfobacterium autotrophicum HRM2, a marine sulfate reducer oxidizing organic carbon completely to carbon dioxide.</title>
        <authorList>
            <person name="Strittmatter A.W."/>
            <person name="Liesegang H."/>
            <person name="Rabus R."/>
            <person name="Decker I."/>
            <person name="Amann J."/>
            <person name="Andres S."/>
            <person name="Henne A."/>
            <person name="Fricke W.F."/>
            <person name="Martinez-Arias R."/>
            <person name="Bartels D."/>
            <person name="Goesmann A."/>
            <person name="Krause L."/>
            <person name="Puehler A."/>
            <person name="Klenk H.P."/>
            <person name="Richter M."/>
            <person name="Schuler M."/>
            <person name="Gloeckner F.O."/>
            <person name="Meyerdierks A."/>
            <person name="Gottschalk G."/>
            <person name="Amann R."/>
        </authorList>
    </citation>
    <scope>NUCLEOTIDE SEQUENCE [LARGE SCALE GENOMIC DNA]</scope>
    <source>
        <strain evidence="10">ATCC 43914 / DSM 3382 / HRM2</strain>
    </source>
</reference>
<dbReference type="GO" id="GO:0009279">
    <property type="term" value="C:cell outer membrane"/>
    <property type="evidence" value="ECO:0007669"/>
    <property type="project" value="UniProtKB-SubCell"/>
</dbReference>
<dbReference type="Pfam" id="PF13519">
    <property type="entry name" value="VWA_2"/>
    <property type="match status" value="1"/>
</dbReference>
<dbReference type="PANTHER" id="PTHR30329">
    <property type="entry name" value="STATOR ELEMENT OF FLAGELLAR MOTOR COMPLEX"/>
    <property type="match status" value="1"/>
</dbReference>
<evidence type="ECO:0000256" key="5">
    <source>
        <dbReference type="PROSITE-ProRule" id="PRU00473"/>
    </source>
</evidence>
<dbReference type="HOGENOM" id="CLU_049001_1_0_7"/>
<evidence type="ECO:0000256" key="2">
    <source>
        <dbReference type="ARBA" id="ARBA00022729"/>
    </source>
</evidence>
<evidence type="ECO:0000259" key="7">
    <source>
        <dbReference type="PROSITE" id="PS50234"/>
    </source>
</evidence>
<keyword evidence="6" id="KW-0812">Transmembrane</keyword>
<keyword evidence="4" id="KW-0998">Cell outer membrane</keyword>
<dbReference type="InterPro" id="IPR036737">
    <property type="entry name" value="OmpA-like_sf"/>
</dbReference>
<dbReference type="EMBL" id="CP001087">
    <property type="protein sequence ID" value="ACN15820.1"/>
    <property type="molecule type" value="Genomic_DNA"/>
</dbReference>
<proteinExistence type="predicted"/>
<dbReference type="PROSITE" id="PS51123">
    <property type="entry name" value="OMPA_2"/>
    <property type="match status" value="1"/>
</dbReference>
<gene>
    <name evidence="9" type="primary">ompA2</name>
    <name evidence="9" type="ordered locus">HRM2_27280</name>
</gene>
<keyword evidence="3 5" id="KW-0472">Membrane</keyword>
<dbReference type="InterPro" id="IPR050330">
    <property type="entry name" value="Bact_OuterMem_StrucFunc"/>
</dbReference>
<comment type="subcellular location">
    <subcellularLocation>
        <location evidence="1">Cell outer membrane</location>
    </subcellularLocation>
</comment>
<evidence type="ECO:0000313" key="10">
    <source>
        <dbReference type="Proteomes" id="UP000000442"/>
    </source>
</evidence>
<dbReference type="InterPro" id="IPR006665">
    <property type="entry name" value="OmpA-like"/>
</dbReference>
<keyword evidence="10" id="KW-1185">Reference proteome</keyword>
<dbReference type="SUPFAM" id="SSF103088">
    <property type="entry name" value="OmpA-like"/>
    <property type="match status" value="1"/>
</dbReference>
<evidence type="ECO:0000313" key="9">
    <source>
        <dbReference type="EMBL" id="ACN15820.1"/>
    </source>
</evidence>
<dbReference type="eggNOG" id="COG2885">
    <property type="taxonomic scope" value="Bacteria"/>
</dbReference>
<dbReference type="PRINTS" id="PR01021">
    <property type="entry name" value="OMPADOMAIN"/>
</dbReference>
<dbReference type="InterPro" id="IPR028974">
    <property type="entry name" value="TSP_type-3_rpt"/>
</dbReference>
<protein>
    <submittedName>
        <fullName evidence="9">OmpA2</fullName>
    </submittedName>
</protein>
<dbReference type="eggNOG" id="COG2304">
    <property type="taxonomic scope" value="Bacteria"/>
</dbReference>
<keyword evidence="2" id="KW-0732">Signal</keyword>
<evidence type="ECO:0000256" key="1">
    <source>
        <dbReference type="ARBA" id="ARBA00004442"/>
    </source>
</evidence>
<feature type="domain" description="VWFA" evidence="7">
    <location>
        <begin position="136"/>
        <end position="320"/>
    </location>
</feature>
<dbReference type="SUPFAM" id="SSF103647">
    <property type="entry name" value="TSP type-3 repeat"/>
    <property type="match status" value="1"/>
</dbReference>
<dbReference type="CDD" id="cd07185">
    <property type="entry name" value="OmpA_C-like"/>
    <property type="match status" value="1"/>
</dbReference>
<dbReference type="KEGG" id="dat:HRM2_27280"/>
<dbReference type="PRINTS" id="PR01023">
    <property type="entry name" value="NAFLGMOTY"/>
</dbReference>
<evidence type="ECO:0000259" key="8">
    <source>
        <dbReference type="PROSITE" id="PS51123"/>
    </source>
</evidence>
<evidence type="ECO:0000256" key="4">
    <source>
        <dbReference type="ARBA" id="ARBA00023237"/>
    </source>
</evidence>
<dbReference type="InterPro" id="IPR003367">
    <property type="entry name" value="Thrombospondin_3-like_rpt"/>
</dbReference>
<organism evidence="9 10">
    <name type="scientific">Desulforapulum autotrophicum (strain ATCC 43914 / DSM 3382 / VKM B-1955 / HRM2)</name>
    <name type="common">Desulfobacterium autotrophicum</name>
    <dbReference type="NCBI Taxonomy" id="177437"/>
    <lineage>
        <taxon>Bacteria</taxon>
        <taxon>Pseudomonadati</taxon>
        <taxon>Thermodesulfobacteriota</taxon>
        <taxon>Desulfobacteria</taxon>
        <taxon>Desulfobacterales</taxon>
        <taxon>Desulfobacteraceae</taxon>
        <taxon>Desulforapulum</taxon>
    </lineage>
</organism>
<evidence type="ECO:0000256" key="6">
    <source>
        <dbReference type="SAM" id="Phobius"/>
    </source>
</evidence>
<dbReference type="Pfam" id="PF02412">
    <property type="entry name" value="TSP_3"/>
    <property type="match status" value="2"/>
</dbReference>
<dbReference type="PANTHER" id="PTHR30329:SF21">
    <property type="entry name" value="LIPOPROTEIN YIAD-RELATED"/>
    <property type="match status" value="1"/>
</dbReference>
<dbReference type="CDD" id="cd00198">
    <property type="entry name" value="vWFA"/>
    <property type="match status" value="1"/>
</dbReference>
<dbReference type="GO" id="GO:0007155">
    <property type="term" value="P:cell adhesion"/>
    <property type="evidence" value="ECO:0007669"/>
    <property type="project" value="InterPro"/>
</dbReference>
<dbReference type="STRING" id="177437.HRM2_27280"/>
<dbReference type="Gene3D" id="3.40.50.410">
    <property type="entry name" value="von Willebrand factor, type A domain"/>
    <property type="match status" value="1"/>
</dbReference>
<dbReference type="SUPFAM" id="SSF53300">
    <property type="entry name" value="vWA-like"/>
    <property type="match status" value="1"/>
</dbReference>
<feature type="domain" description="OmpA-like" evidence="8">
    <location>
        <begin position="388"/>
        <end position="503"/>
    </location>
</feature>
<dbReference type="Pfam" id="PF00691">
    <property type="entry name" value="OmpA"/>
    <property type="match status" value="1"/>
</dbReference>
<dbReference type="Proteomes" id="UP000000442">
    <property type="component" value="Chromosome"/>
</dbReference>
<evidence type="ECO:0000256" key="3">
    <source>
        <dbReference type="ARBA" id="ARBA00023136"/>
    </source>
</evidence>
<sequence>MPEQRVYIQGKFRRLTALGNSPRKNKLPGENGIFSRTTFFIFFAMELLHNHLTDSPIIYRLVRTKCSSPKDKTYYRRFATTKIRRKIVKKSVLKSLLVVSMFFLFTACAAKGPVTPLPVFQPQPFDSQAYAPSVDNFIVIFDASSSMEEFSNGQEKFTVAKAFVDRMNQVLPEMGQNAGLISFGHDPSISRKPTLNTDGMKPYTTAGFAAEFDRVAAPGGTSALPLALNTAAMDLDGVLTKTAVIVVSDGKNISPKSIDAATQLKDKFGSSLCIYTVLVGNDAGGAALLDNISNVSTCGFSSNADDLMTAPAMAAFVEKVFLDKKMVKPVVAAPMDSDGDGVIDALDKCPDTPHGVSVDASGCPFDSDKDGVYDYKDQCPGTPLGANVNDLGCWILAELLFDYNKADIKPTSFDELDNVAMILKKNPALKIDLQGHTDNIGSKNFNMKLSLKRSAAVKTYLVSKGVPSERLKTEGFGFSRPVDTNKTKEGRAKNRRVELLPIQ</sequence>
<feature type="transmembrane region" description="Helical" evidence="6">
    <location>
        <begin position="92"/>
        <end position="114"/>
    </location>
</feature>
<accession>C0QI84</accession>